<evidence type="ECO:0000313" key="3">
    <source>
        <dbReference type="Proteomes" id="UP001427805"/>
    </source>
</evidence>
<protein>
    <recommendedName>
        <fullName evidence="4">HEAT repeat domain-containing protein</fullName>
    </recommendedName>
</protein>
<dbReference type="SUPFAM" id="SSF48371">
    <property type="entry name" value="ARM repeat"/>
    <property type="match status" value="1"/>
</dbReference>
<evidence type="ECO:0000256" key="1">
    <source>
        <dbReference type="SAM" id="MobiDB-lite"/>
    </source>
</evidence>
<comment type="caution">
    <text evidence="2">The sequence shown here is derived from an EMBL/GenBank/DDBJ whole genome shotgun (WGS) entry which is preliminary data.</text>
</comment>
<evidence type="ECO:0000313" key="2">
    <source>
        <dbReference type="EMBL" id="MEN3746078.1"/>
    </source>
</evidence>
<feature type="region of interest" description="Disordered" evidence="1">
    <location>
        <begin position="895"/>
        <end position="914"/>
    </location>
</feature>
<reference evidence="2 3" key="1">
    <citation type="submission" date="2024-05" db="EMBL/GenBank/DDBJ databases">
        <title>Sphingomonas sp. HF-S3 16S ribosomal RNA gene Genome sequencing and assembly.</title>
        <authorList>
            <person name="Lee H."/>
        </authorList>
    </citation>
    <scope>NUCLEOTIDE SEQUENCE [LARGE SCALE GENOMIC DNA]</scope>
    <source>
        <strain evidence="2 3">HF-S3</strain>
    </source>
</reference>
<dbReference type="RefSeq" id="WP_346245068.1">
    <property type="nucleotide sequence ID" value="NZ_JBDIZK010000001.1"/>
</dbReference>
<evidence type="ECO:0008006" key="4">
    <source>
        <dbReference type="Google" id="ProtNLM"/>
    </source>
</evidence>
<feature type="region of interest" description="Disordered" evidence="1">
    <location>
        <begin position="1"/>
        <end position="41"/>
    </location>
</feature>
<dbReference type="InterPro" id="IPR016024">
    <property type="entry name" value="ARM-type_fold"/>
</dbReference>
<accession>A0ABV0B3A8</accession>
<dbReference type="Proteomes" id="UP001427805">
    <property type="component" value="Unassembled WGS sequence"/>
</dbReference>
<keyword evidence="3" id="KW-1185">Reference proteome</keyword>
<sequence>MADSRDMMGKRWGVHAKRHRKASPTVRNSNPGSHDRMVPRRPTYQNADYNAVALARDCHPAEYALMLGRHDFDEAIANGERNREAIQLILNWCGNAKVVCDARGMLAMHTGLPIGHHHIQCDFADNGGTSSFYEVSDVALDFHDRNCVGCGHRKPMRLPNISKFLAARERRRELRAAEAARAEAANAAALAARDETRRRLKERLSPIGQTLVDDIALFDRDASEENLQRLMASARMAPEHFTGDLQAYILDVCETERWLDGPALEILETLGTDSVRLAAVAAKALAAGTHRALAARVLLPLVEHLSPDDAQASVHGAIDLAEPDHRDFLARGRTRDPALLRRLYEMHQDAVDQAIGLLLSSGETWPAESAGRGVGALLPDHPAAADRHARSLIATYVRARLLVRDFDELHGDLYAVRSAVVAAFDVRPATVDALLQDYIGVTGSDFTKRVHDLYARSLRTGHDDRLSPESERARISFRRLIWATTGPFDQGIMENAVEAFRGHTRDLVPLAAAETDAVLGATLLLAERYRELENAPLDAMHPMGRIERNNDLGCYRSLMKALTRLAAEAALADMALLPKLDGFLTAIPEGHELLRSIAIETFSAIADDAAGLATYLPHLYRAMVGPSSLERAGAAAAIGKLGNTALGNLPTLVFEAFVPLLHDNFVIVHKYAARALRSSLLPDELRMRALWALLDLIRHYRTQSDEDNFVMECVRTLAGSADAFGKDSGAIRRWLIGVCMDVEPIYLQSDIRSIVHTLGTEANFARLVIRLLPHMVDRYNNSDRAQELVMGLSPSAIAAHSAEFEAVGLELAKTDQWVTLVVVDALARSGATAAAARVARARIDGFEDNPSNRIARLFGEKVELAFALEAAVEADEYGGVAEVSTRWNDIEEELKARRDEQRERDSRAARTLPD</sequence>
<proteinExistence type="predicted"/>
<dbReference type="EMBL" id="JBDIZK010000001">
    <property type="protein sequence ID" value="MEN3746078.1"/>
    <property type="molecule type" value="Genomic_DNA"/>
</dbReference>
<organism evidence="2 3">
    <name type="scientific">Sphingomonas rustica</name>
    <dbReference type="NCBI Taxonomy" id="3103142"/>
    <lineage>
        <taxon>Bacteria</taxon>
        <taxon>Pseudomonadati</taxon>
        <taxon>Pseudomonadota</taxon>
        <taxon>Alphaproteobacteria</taxon>
        <taxon>Sphingomonadales</taxon>
        <taxon>Sphingomonadaceae</taxon>
        <taxon>Sphingomonas</taxon>
    </lineage>
</organism>
<gene>
    <name evidence="2" type="ORF">TPR58_02780</name>
</gene>
<feature type="compositionally biased region" description="Basic residues" evidence="1">
    <location>
        <begin position="12"/>
        <end position="22"/>
    </location>
</feature>
<name>A0ABV0B3A8_9SPHN</name>